<organism evidence="8 9">
    <name type="scientific">Candidatus Aquirickettsiella gammari</name>
    <dbReference type="NCBI Taxonomy" id="2016198"/>
    <lineage>
        <taxon>Bacteria</taxon>
        <taxon>Pseudomonadati</taxon>
        <taxon>Pseudomonadota</taxon>
        <taxon>Gammaproteobacteria</taxon>
        <taxon>Legionellales</taxon>
        <taxon>Coxiellaceae</taxon>
        <taxon>Candidatus Aquirickettsiella</taxon>
    </lineage>
</organism>
<evidence type="ECO:0000256" key="1">
    <source>
        <dbReference type="ARBA" id="ARBA00004442"/>
    </source>
</evidence>
<dbReference type="GO" id="GO:0015288">
    <property type="term" value="F:porin activity"/>
    <property type="evidence" value="ECO:0007669"/>
    <property type="project" value="TreeGrafter"/>
</dbReference>
<evidence type="ECO:0000256" key="2">
    <source>
        <dbReference type="ARBA" id="ARBA00007613"/>
    </source>
</evidence>
<evidence type="ECO:0000313" key="9">
    <source>
        <dbReference type="Proteomes" id="UP000226429"/>
    </source>
</evidence>
<evidence type="ECO:0008006" key="10">
    <source>
        <dbReference type="Google" id="ProtNLM"/>
    </source>
</evidence>
<gene>
    <name evidence="8" type="ORF">CFE62_006195</name>
</gene>
<dbReference type="InterPro" id="IPR051906">
    <property type="entry name" value="TolC-like"/>
</dbReference>
<dbReference type="AlphaFoldDB" id="A0A370CI03"/>
<dbReference type="Gene3D" id="1.20.1600.10">
    <property type="entry name" value="Outer membrane efflux proteins (OEP)"/>
    <property type="match status" value="1"/>
</dbReference>
<dbReference type="EMBL" id="NMOS02000021">
    <property type="protein sequence ID" value="RDH39987.1"/>
    <property type="molecule type" value="Genomic_DNA"/>
</dbReference>
<evidence type="ECO:0000256" key="3">
    <source>
        <dbReference type="ARBA" id="ARBA00022448"/>
    </source>
</evidence>
<evidence type="ECO:0000256" key="7">
    <source>
        <dbReference type="ARBA" id="ARBA00023237"/>
    </source>
</evidence>
<comment type="caution">
    <text evidence="8">The sequence shown here is derived from an EMBL/GenBank/DDBJ whole genome shotgun (WGS) entry which is preliminary data.</text>
</comment>
<dbReference type="GO" id="GO:0015562">
    <property type="term" value="F:efflux transmembrane transporter activity"/>
    <property type="evidence" value="ECO:0007669"/>
    <property type="project" value="InterPro"/>
</dbReference>
<keyword evidence="9" id="KW-1185">Reference proteome</keyword>
<protein>
    <recommendedName>
        <fullName evidence="10">Type I secretion protein TolC</fullName>
    </recommendedName>
</protein>
<keyword evidence="7" id="KW-0998">Cell outer membrane</keyword>
<sequence length="466" mass="51314">MCILGFFSYKQSQQFTVYPRILFGIYLFFAPLTPAFAANLLDIYQDALANDTIYQAAISTRLSKREAIPQSVAALLPNISAQANLSSNYQNISSSFPPPATRPPGMSNFQSQGYTISIKQPLINLNDWLALKQANNTGRQADASLAAAAQDLIFRVANAYFKVLSAQDNLELARAEKAANSKQLNQAQQRVQVGLDALTTVYEAKAAYDKSLATEISAENTLRNNQEALRQLTGQTYSNLARFKTNIPLQSPQPNNIERWVDTATTYNLNLMAARYGVEIARENIKMQASGHVPSLSLVGNYGKNNAANNNFINPNKNGGTLSLELEVPLFSGGAVLSKTRQAGYDFQTASANLDNDYRALIVNTRQKYNDVLADISKIKAERQAIQSAQLSLDSSQASYKAGTRTIVDVLLAQENLYDAKRNAAADQYNYILDSLLLKQAAGTLKPDDLVQINQWLNNSKRRTVN</sequence>
<evidence type="ECO:0000313" key="8">
    <source>
        <dbReference type="EMBL" id="RDH39987.1"/>
    </source>
</evidence>
<dbReference type="PANTHER" id="PTHR30026">
    <property type="entry name" value="OUTER MEMBRANE PROTEIN TOLC"/>
    <property type="match status" value="1"/>
</dbReference>
<reference evidence="8 9" key="2">
    <citation type="journal article" date="2018" name="J. Invertebr. Pathol.">
        <title>'Candidatus Aquirickettsiella gammari' (Gammaproteobacteria: Legionellales: Coxiellaceae): A bacterial pathogen of the freshwater crustacean Gammarus fossarum (Malacostraca: Amphipoda).</title>
        <authorList>
            <person name="Bojko J."/>
            <person name="Dunn A.M."/>
            <person name="Stebbing P.D."/>
            <person name="van Aerle R."/>
            <person name="Bacela-Spychalska K."/>
            <person name="Bean T.P."/>
            <person name="Urrutia A."/>
            <person name="Stentiford G.D."/>
        </authorList>
    </citation>
    <scope>NUCLEOTIDE SEQUENCE [LARGE SCALE GENOMIC DNA]</scope>
    <source>
        <strain evidence="8">RA15029</strain>
    </source>
</reference>
<dbReference type="InterPro" id="IPR010130">
    <property type="entry name" value="T1SS_OMP_TolC"/>
</dbReference>
<evidence type="ECO:0000256" key="5">
    <source>
        <dbReference type="ARBA" id="ARBA00022692"/>
    </source>
</evidence>
<evidence type="ECO:0000256" key="4">
    <source>
        <dbReference type="ARBA" id="ARBA00022452"/>
    </source>
</evidence>
<dbReference type="PANTHER" id="PTHR30026:SF20">
    <property type="entry name" value="OUTER MEMBRANE PROTEIN TOLC"/>
    <property type="match status" value="1"/>
</dbReference>
<name>A0A370CI03_9COXI</name>
<comment type="similarity">
    <text evidence="2">Belongs to the outer membrane factor (OMF) (TC 1.B.17) family.</text>
</comment>
<dbReference type="NCBIfam" id="TIGR01844">
    <property type="entry name" value="type_I_sec_TolC"/>
    <property type="match status" value="1"/>
</dbReference>
<proteinExistence type="inferred from homology"/>
<accession>A0A370CI03</accession>
<evidence type="ECO:0000256" key="6">
    <source>
        <dbReference type="ARBA" id="ARBA00023136"/>
    </source>
</evidence>
<dbReference type="GO" id="GO:0009279">
    <property type="term" value="C:cell outer membrane"/>
    <property type="evidence" value="ECO:0007669"/>
    <property type="project" value="UniProtKB-SubCell"/>
</dbReference>
<dbReference type="SUPFAM" id="SSF56954">
    <property type="entry name" value="Outer membrane efflux proteins (OEP)"/>
    <property type="match status" value="1"/>
</dbReference>
<reference evidence="8 9" key="1">
    <citation type="journal article" date="2017" name="Int. J. Syst. Evol. Microbiol.">
        <title>Aquarickettsiella crustaci n. gen. n. sp. (Gammaproteobacteria: Legionellales: Coxiellaceae); a bacterial pathogen of the freshwater crustacean: Gammarus fossarum (Malacostraca: Amphipoda).</title>
        <authorList>
            <person name="Bojko J."/>
            <person name="Dunn A.M."/>
            <person name="Stebbing P.D."/>
            <person name="Van Aerle R."/>
            <person name="Bacela-Spychalska K."/>
            <person name="Bean T.P."/>
            <person name="Stentiford G.D."/>
        </authorList>
    </citation>
    <scope>NUCLEOTIDE SEQUENCE [LARGE SCALE GENOMIC DNA]</scope>
    <source>
        <strain evidence="8">RA15029</strain>
    </source>
</reference>
<dbReference type="Pfam" id="PF02321">
    <property type="entry name" value="OEP"/>
    <property type="match status" value="2"/>
</dbReference>
<keyword evidence="3" id="KW-0813">Transport</keyword>
<dbReference type="GO" id="GO:1990281">
    <property type="term" value="C:efflux pump complex"/>
    <property type="evidence" value="ECO:0007669"/>
    <property type="project" value="TreeGrafter"/>
</dbReference>
<comment type="subcellular location">
    <subcellularLocation>
        <location evidence="1">Cell outer membrane</location>
    </subcellularLocation>
</comment>
<dbReference type="Proteomes" id="UP000226429">
    <property type="component" value="Unassembled WGS sequence"/>
</dbReference>
<keyword evidence="5" id="KW-0812">Transmembrane</keyword>
<keyword evidence="4" id="KW-1134">Transmembrane beta strand</keyword>
<keyword evidence="6" id="KW-0472">Membrane</keyword>
<dbReference type="InterPro" id="IPR003423">
    <property type="entry name" value="OMP_efflux"/>
</dbReference>